<name>A0A8T0GP04_CERPU</name>
<dbReference type="EMBL" id="CM026431">
    <property type="protein sequence ID" value="KAG0560215.1"/>
    <property type="molecule type" value="Genomic_DNA"/>
</dbReference>
<keyword evidence="2" id="KW-1185">Reference proteome</keyword>
<dbReference type="Proteomes" id="UP000822688">
    <property type="component" value="Chromosome 10"/>
</dbReference>
<dbReference type="SUPFAM" id="SSF75005">
    <property type="entry name" value="Arabinanase/levansucrase/invertase"/>
    <property type="match status" value="2"/>
</dbReference>
<accession>A0A8T0GP04</accession>
<protein>
    <submittedName>
        <fullName evidence="1">Uncharacterized protein</fullName>
    </submittedName>
</protein>
<organism evidence="1 2">
    <name type="scientific">Ceratodon purpureus</name>
    <name type="common">Fire moss</name>
    <name type="synonym">Dicranum purpureum</name>
    <dbReference type="NCBI Taxonomy" id="3225"/>
    <lineage>
        <taxon>Eukaryota</taxon>
        <taxon>Viridiplantae</taxon>
        <taxon>Streptophyta</taxon>
        <taxon>Embryophyta</taxon>
        <taxon>Bryophyta</taxon>
        <taxon>Bryophytina</taxon>
        <taxon>Bryopsida</taxon>
        <taxon>Dicranidae</taxon>
        <taxon>Pseudoditrichales</taxon>
        <taxon>Ditrichaceae</taxon>
        <taxon>Ceratodon</taxon>
    </lineage>
</organism>
<reference evidence="1" key="1">
    <citation type="submission" date="2020-06" db="EMBL/GenBank/DDBJ databases">
        <title>WGS assembly of Ceratodon purpureus strain R40.</title>
        <authorList>
            <person name="Carey S.B."/>
            <person name="Jenkins J."/>
            <person name="Shu S."/>
            <person name="Lovell J.T."/>
            <person name="Sreedasyam A."/>
            <person name="Maumus F."/>
            <person name="Tiley G.P."/>
            <person name="Fernandez-Pozo N."/>
            <person name="Barry K."/>
            <person name="Chen C."/>
            <person name="Wang M."/>
            <person name="Lipzen A."/>
            <person name="Daum C."/>
            <person name="Saski C.A."/>
            <person name="Payton A.C."/>
            <person name="Mcbreen J.C."/>
            <person name="Conrad R.E."/>
            <person name="Kollar L.M."/>
            <person name="Olsson S."/>
            <person name="Huttunen S."/>
            <person name="Landis J.B."/>
            <person name="Wickett N.J."/>
            <person name="Johnson M.G."/>
            <person name="Rensing S.A."/>
            <person name="Grimwood J."/>
            <person name="Schmutz J."/>
            <person name="Mcdaniel S.F."/>
        </authorList>
    </citation>
    <scope>NUCLEOTIDE SEQUENCE</scope>
    <source>
        <strain evidence="1">R40</strain>
    </source>
</reference>
<dbReference type="PANTHER" id="PTHR35279">
    <property type="match status" value="1"/>
</dbReference>
<proteinExistence type="predicted"/>
<evidence type="ECO:0000313" key="2">
    <source>
        <dbReference type="Proteomes" id="UP000822688"/>
    </source>
</evidence>
<evidence type="ECO:0000313" key="1">
    <source>
        <dbReference type="EMBL" id="KAG0560215.1"/>
    </source>
</evidence>
<dbReference type="InterPro" id="IPR023296">
    <property type="entry name" value="Glyco_hydro_beta-prop_sf"/>
</dbReference>
<dbReference type="PANTHER" id="PTHR35279:SF4">
    <property type="entry name" value="GLYCOSYL HYDROLASE FAMILY 32 N-TERMINAL DOMAIN-CONTAINING PROTEIN"/>
    <property type="match status" value="1"/>
</dbReference>
<dbReference type="Gene3D" id="2.115.10.20">
    <property type="entry name" value="Glycosyl hydrolase domain, family 43"/>
    <property type="match status" value="3"/>
</dbReference>
<sequence>MCTIETSTMTNINDVDSTLKEVDSRPHLDATTITRTDLQVPVAGVAPGNGMHQQGASTLAGLNRKKLDFNVRPELGLQPCVIEFRHHFTRPFKVTKEGRAQRRSSIVIKYSAMDTDIQADRRFSGRVLGPAPADFDWWDKKLLSGAVVVPEIGKPGYRMYYYGRGTDEWAKGVTPFNASLPTGRNGMAVSEDGLQFERYKGHLSGGAIMDPSEEYDTFDAVHLGVSDVFYDQAEDIWRMFYFGGGYDESPLPTNPEKLFRGLRLRPGVATSKDGLAFEDREGPILELGKEGAWDRVGVSWPRVLRPEGDGNGKWLLTYHTRETGGRNNFGFFSAGVATSTDGKHWQKVSKILSTGEPGTWDEGGVSVRHVLRVNGKYVMFYEGSDYKFQFAIGLATSDDGLVWEKDTGVGPEPGGPILKARVGENVWDNVIVGTPYVLAMDDGSFRMYYLGVGKLEGDEASKQGIGLAVSDGPNYRSWKRFNE</sequence>
<gene>
    <name evidence="1" type="ORF">KC19_10G163000</name>
</gene>
<dbReference type="AlphaFoldDB" id="A0A8T0GP04"/>
<comment type="caution">
    <text evidence="1">The sequence shown here is derived from an EMBL/GenBank/DDBJ whole genome shotgun (WGS) entry which is preliminary data.</text>
</comment>